<dbReference type="Gene3D" id="3.10.20.580">
    <property type="match status" value="1"/>
</dbReference>
<evidence type="ECO:0000256" key="6">
    <source>
        <dbReference type="ARBA" id="ARBA00022833"/>
    </source>
</evidence>
<evidence type="ECO:0000313" key="11">
    <source>
        <dbReference type="EMBL" id="AKC95987.1"/>
    </source>
</evidence>
<dbReference type="InterPro" id="IPR011108">
    <property type="entry name" value="RMMBL"/>
</dbReference>
<organism evidence="11 12">
    <name type="scientific">Sneathia vaginalis</name>
    <dbReference type="NCBI Taxonomy" id="187101"/>
    <lineage>
        <taxon>Bacteria</taxon>
        <taxon>Fusobacteriati</taxon>
        <taxon>Fusobacteriota</taxon>
        <taxon>Fusobacteriia</taxon>
        <taxon>Fusobacteriales</taxon>
        <taxon>Leptotrichiaceae</taxon>
        <taxon>Sneathia</taxon>
    </lineage>
</organism>
<dbReference type="PROSITE" id="PS01292">
    <property type="entry name" value="UPF0036"/>
    <property type="match status" value="1"/>
</dbReference>
<comment type="function">
    <text evidence="9">An RNase that has 5'-3' exonuclease and possibly endonuclease activity. Involved in maturation of rRNA and in some organisms also mRNA maturation and/or decay.</text>
</comment>
<dbReference type="SMART" id="SM00849">
    <property type="entry name" value="Lactamase_B"/>
    <property type="match status" value="1"/>
</dbReference>
<dbReference type="InterPro" id="IPR042173">
    <property type="entry name" value="RNase_J_2"/>
</dbReference>
<dbReference type="GO" id="GO:0004521">
    <property type="term" value="F:RNA endonuclease activity"/>
    <property type="evidence" value="ECO:0007669"/>
    <property type="project" value="UniProtKB-UniRule"/>
</dbReference>
<dbReference type="PATRIC" id="fig|1069640.6.peg.1153"/>
<sequence length="620" mass="69147">MKTEDTVELLLGKKQEHLLKNSIRKEKKQIMEENKVKMSKKLKEITSMPTIKKRVFRTRKKRPLDDEKIEKTYIIPLGGLEEVGKNMTAFMYKDEMIIVDAGLSFPSDEHLGIDLIIPNISYLEANVSKIKALLITHGHEDHIGAIPFLYQKLGNQIDMYGTKLSLALAKAKFEKKEIKKPKTHTVVPRKVIKLSKYFTAEFISITHSIADACAICIRTPGATIVHTGDFKIDLSPVKGDGFDFAGLAKLGEEGVDMLLSDSTNSLVPGYTPSEKSVGKNIAEEVSKAKGRVILAAFASHVHRIQQIINVAAQFDRKIAIDGRSMLKIFDICEKLGYLDVPKGIMIDITQAEKMPEDKVMVICTGTQGEPLAALSRIANGTHKYITLRETDTVIISSTPIPGNEKATSRNVNQLLKKQADVVFERSVGVHVSGHASQEEQKLMLNLIKPTFFMPVHGEYSMLKKHKESAIMTGVKPENVILAENGFKIALTHDSCKVEDKVPAGLTLIDGSRISDIGNSVLKDRQSMADDGIFVANIPLYKTGKFGYNIEIVTKGFVYVKDAEQLLSDAKEMIRLELKNIEGKNLSDKTKMRQILRKKISDYLYKKTDRSPMVLPIILEV</sequence>
<dbReference type="Gene3D" id="3.40.50.10710">
    <property type="entry name" value="Metallo-hydrolase/oxidoreductase"/>
    <property type="match status" value="1"/>
</dbReference>
<proteinExistence type="inferred from homology"/>
<dbReference type="CDD" id="cd07714">
    <property type="entry name" value="RNaseJ_MBL-fold"/>
    <property type="match status" value="1"/>
</dbReference>
<dbReference type="PANTHER" id="PTHR43694">
    <property type="entry name" value="RIBONUCLEASE J"/>
    <property type="match status" value="1"/>
</dbReference>
<dbReference type="HOGENOM" id="CLU_008727_3_1_0"/>
<dbReference type="GO" id="GO:0005737">
    <property type="term" value="C:cytoplasm"/>
    <property type="evidence" value="ECO:0007669"/>
    <property type="project" value="UniProtKB-SubCell"/>
</dbReference>
<dbReference type="PIRSF" id="PIRSF004803">
    <property type="entry name" value="RnjA"/>
    <property type="match status" value="1"/>
</dbReference>
<evidence type="ECO:0000256" key="1">
    <source>
        <dbReference type="ARBA" id="ARBA00022490"/>
    </source>
</evidence>
<dbReference type="HAMAP" id="MF_01491">
    <property type="entry name" value="RNase_J_bact"/>
    <property type="match status" value="1"/>
</dbReference>
<dbReference type="AlphaFoldDB" id="A0A0E3ZD36"/>
<reference evidence="11 12" key="1">
    <citation type="journal article" date="2012" name="BMC Genomics">
        <title>Genomic sequence analysis and characterization of Sneathia amnii sp. nov.</title>
        <authorList>
            <consortium name="Vaginal Microbiome Consortium (additional members)"/>
            <person name="Harwich M.D.Jr."/>
            <person name="Serrano M.G."/>
            <person name="Fettweis J.M."/>
            <person name="Alves J.M."/>
            <person name="Reimers M.A."/>
            <person name="Buck G.A."/>
            <person name="Jefferson K.K."/>
        </authorList>
    </citation>
    <scope>NUCLEOTIDE SEQUENCE [LARGE SCALE GENOMIC DNA]</scope>
    <source>
        <strain evidence="11 12">SN35</strain>
    </source>
</reference>
<evidence type="ECO:0000256" key="3">
    <source>
        <dbReference type="ARBA" id="ARBA00022723"/>
    </source>
</evidence>
<dbReference type="Pfam" id="PF07521">
    <property type="entry name" value="RMMBL"/>
    <property type="match status" value="1"/>
</dbReference>
<dbReference type="Gene3D" id="3.60.15.10">
    <property type="entry name" value="Ribonuclease Z/Hydroxyacylglutathione hydrolase-like"/>
    <property type="match status" value="1"/>
</dbReference>
<dbReference type="EC" id="3.1.-.-" evidence="9"/>
<comment type="similarity">
    <text evidence="9">Belongs to the metallo-beta-lactamase superfamily. RNA-metabolizing metallo-beta-lactamase-like family. Bacterial RNase J subfamily.</text>
</comment>
<comment type="subcellular location">
    <subcellularLocation>
        <location evidence="9">Cytoplasm</location>
    </subcellularLocation>
</comment>
<evidence type="ECO:0000259" key="10">
    <source>
        <dbReference type="SMART" id="SM00849"/>
    </source>
</evidence>
<dbReference type="GO" id="GO:0004534">
    <property type="term" value="F:5'-3' RNA exonuclease activity"/>
    <property type="evidence" value="ECO:0007669"/>
    <property type="project" value="UniProtKB-UniRule"/>
</dbReference>
<dbReference type="InterPro" id="IPR001587">
    <property type="entry name" value="RNase_J_CS"/>
</dbReference>
<accession>A0A0E3ZD36</accession>
<evidence type="ECO:0000256" key="4">
    <source>
        <dbReference type="ARBA" id="ARBA00022759"/>
    </source>
</evidence>
<dbReference type="PANTHER" id="PTHR43694:SF1">
    <property type="entry name" value="RIBONUCLEASE J"/>
    <property type="match status" value="1"/>
</dbReference>
<keyword evidence="8 9" id="KW-0694">RNA-binding</keyword>
<evidence type="ECO:0000256" key="7">
    <source>
        <dbReference type="ARBA" id="ARBA00022839"/>
    </source>
</evidence>
<dbReference type="Pfam" id="PF00753">
    <property type="entry name" value="Lactamase_B"/>
    <property type="match status" value="1"/>
</dbReference>
<evidence type="ECO:0000256" key="8">
    <source>
        <dbReference type="ARBA" id="ARBA00022884"/>
    </source>
</evidence>
<dbReference type="Proteomes" id="UP000033103">
    <property type="component" value="Chromosome"/>
</dbReference>
<dbReference type="STRING" id="187101.VC03_05810"/>
<dbReference type="GO" id="GO:0006364">
    <property type="term" value="P:rRNA processing"/>
    <property type="evidence" value="ECO:0007669"/>
    <property type="project" value="UniProtKB-UniRule"/>
</dbReference>
<comment type="subunit">
    <text evidence="9">Homodimer, may be a subunit of the RNA degradosome.</text>
</comment>
<keyword evidence="2 9" id="KW-0540">Nuclease</keyword>
<keyword evidence="9" id="KW-0698">rRNA processing</keyword>
<dbReference type="InterPro" id="IPR055132">
    <property type="entry name" value="RNase_J_b_CASP"/>
</dbReference>
<dbReference type="InterPro" id="IPR041636">
    <property type="entry name" value="RNase_J_C"/>
</dbReference>
<dbReference type="GO" id="GO:0003723">
    <property type="term" value="F:RNA binding"/>
    <property type="evidence" value="ECO:0007669"/>
    <property type="project" value="UniProtKB-UniRule"/>
</dbReference>
<dbReference type="GO" id="GO:0008270">
    <property type="term" value="F:zinc ion binding"/>
    <property type="evidence" value="ECO:0007669"/>
    <property type="project" value="InterPro"/>
</dbReference>
<dbReference type="InterPro" id="IPR036866">
    <property type="entry name" value="RibonucZ/Hydroxyglut_hydro"/>
</dbReference>
<name>A0A0E3ZD36_9FUSO</name>
<gene>
    <name evidence="9" type="primary">rnj</name>
    <name evidence="11" type="ORF">VC03_05810</name>
</gene>
<feature type="domain" description="Metallo-beta-lactamase" evidence="10">
    <location>
        <begin position="84"/>
        <end position="281"/>
    </location>
</feature>
<evidence type="ECO:0000313" key="12">
    <source>
        <dbReference type="Proteomes" id="UP000033103"/>
    </source>
</evidence>
<dbReference type="SUPFAM" id="SSF56281">
    <property type="entry name" value="Metallo-hydrolase/oxidoreductase"/>
    <property type="match status" value="1"/>
</dbReference>
<evidence type="ECO:0000256" key="9">
    <source>
        <dbReference type="HAMAP-Rule" id="MF_01491"/>
    </source>
</evidence>
<feature type="binding site" evidence="9">
    <location>
        <begin position="430"/>
        <end position="434"/>
    </location>
    <ligand>
        <name>substrate</name>
    </ligand>
</feature>
<evidence type="ECO:0000256" key="2">
    <source>
        <dbReference type="ARBA" id="ARBA00022722"/>
    </source>
</evidence>
<keyword evidence="1 9" id="KW-0963">Cytoplasm</keyword>
<evidence type="ECO:0000256" key="5">
    <source>
        <dbReference type="ARBA" id="ARBA00022801"/>
    </source>
</evidence>
<dbReference type="EMBL" id="CP011280">
    <property type="protein sequence ID" value="AKC95987.1"/>
    <property type="molecule type" value="Genomic_DNA"/>
</dbReference>
<dbReference type="InterPro" id="IPR030854">
    <property type="entry name" value="RNase_J_bac"/>
</dbReference>
<protein>
    <recommendedName>
        <fullName evidence="9">Ribonuclease J</fullName>
        <shortName evidence="9">RNase J</shortName>
        <ecNumber evidence="9">3.1.-.-</ecNumber>
    </recommendedName>
</protein>
<keyword evidence="4 9" id="KW-0255">Endonuclease</keyword>
<dbReference type="KEGG" id="sns:VC03_05810"/>
<dbReference type="InterPro" id="IPR004613">
    <property type="entry name" value="RNase_J"/>
</dbReference>
<keyword evidence="6" id="KW-0862">Zinc</keyword>
<keyword evidence="3" id="KW-0479">Metal-binding</keyword>
<dbReference type="Pfam" id="PF17770">
    <property type="entry name" value="RNase_J_C"/>
    <property type="match status" value="1"/>
</dbReference>
<dbReference type="Pfam" id="PF22505">
    <property type="entry name" value="RNase_J_b_CASP"/>
    <property type="match status" value="1"/>
</dbReference>
<dbReference type="InterPro" id="IPR001279">
    <property type="entry name" value="Metallo-B-lactamas"/>
</dbReference>
<dbReference type="NCBIfam" id="TIGR00649">
    <property type="entry name" value="MG423"/>
    <property type="match status" value="1"/>
</dbReference>
<keyword evidence="5 9" id="KW-0378">Hydrolase</keyword>
<keyword evidence="7 9" id="KW-0269">Exonuclease</keyword>
<keyword evidence="12" id="KW-1185">Reference proteome</keyword>